<dbReference type="Proteomes" id="UP000315369">
    <property type="component" value="Unassembled WGS sequence"/>
</dbReference>
<keyword evidence="2" id="KW-1185">Reference proteome</keyword>
<organism evidence="1 2">
    <name type="scientific">Myxococcus llanfairpwllgwyngyllgogerychwyrndrobwllllantysiliogogogochensis</name>
    <dbReference type="NCBI Taxonomy" id="2590453"/>
    <lineage>
        <taxon>Bacteria</taxon>
        <taxon>Pseudomonadati</taxon>
        <taxon>Myxococcota</taxon>
        <taxon>Myxococcia</taxon>
        <taxon>Myxococcales</taxon>
        <taxon>Cystobacterineae</taxon>
        <taxon>Myxococcaceae</taxon>
        <taxon>Myxococcus</taxon>
    </lineage>
</organism>
<dbReference type="RefSeq" id="WP_141647016.1">
    <property type="nucleotide sequence ID" value="NZ_VIFM01000202.1"/>
</dbReference>
<sequence length="253" mass="28135">MKLTRLRVTGFRSFRALDLRPRALCVLVDSEETATRDFAALLALLRALSEGRLQAYLRESGALAGPEATQPVRLELSFFDDHYGVELQPQPGGEWHVTKESVDLNVGLSALLVDPALDAPCAEASLPELAPREPSWSTPKGATQDEKESWYVGNVLESWLWWLRCFLRGIQLDDAAPLEALTLRFFVEPSRDPPPNAIWEQAQVTHSAARLSQVVLCTPSESLAETFDLRDVIRVDTREGVARFTPLAVPEDT</sequence>
<evidence type="ECO:0000313" key="2">
    <source>
        <dbReference type="Proteomes" id="UP000315369"/>
    </source>
</evidence>
<proteinExistence type="predicted"/>
<evidence type="ECO:0000313" key="1">
    <source>
        <dbReference type="EMBL" id="TQF11219.1"/>
    </source>
</evidence>
<protein>
    <submittedName>
        <fullName evidence="1">Uncharacterized protein</fullName>
    </submittedName>
</protein>
<dbReference type="EMBL" id="VIFM01000202">
    <property type="protein sequence ID" value="TQF11219.1"/>
    <property type="molecule type" value="Genomic_DNA"/>
</dbReference>
<dbReference type="AlphaFoldDB" id="A0A540WQC1"/>
<dbReference type="OrthoDB" id="5382819at2"/>
<gene>
    <name evidence="1" type="ORF">FJV41_35365</name>
</gene>
<name>A0A540WQC1_9BACT</name>
<reference evidence="1 2" key="1">
    <citation type="submission" date="2019-06" db="EMBL/GenBank/DDBJ databases">
        <authorList>
            <person name="Livingstone P."/>
            <person name="Whitworth D."/>
        </authorList>
    </citation>
    <scope>NUCLEOTIDE SEQUENCE [LARGE SCALE GENOMIC DNA]</scope>
    <source>
        <strain evidence="1 2">AM401</strain>
    </source>
</reference>
<accession>A0A540WQC1</accession>
<comment type="caution">
    <text evidence="1">The sequence shown here is derived from an EMBL/GenBank/DDBJ whole genome shotgun (WGS) entry which is preliminary data.</text>
</comment>